<evidence type="ECO:0000259" key="2">
    <source>
        <dbReference type="Pfam" id="PF03795"/>
    </source>
</evidence>
<dbReference type="HOGENOM" id="CLU_133148_0_0_10"/>
<dbReference type="RefSeq" id="WP_013763554.1">
    <property type="nucleotide sequence ID" value="NC_015510.1"/>
</dbReference>
<feature type="domain" description="YCII-related" evidence="2">
    <location>
        <begin position="71"/>
        <end position="144"/>
    </location>
</feature>
<evidence type="ECO:0000256" key="1">
    <source>
        <dbReference type="ARBA" id="ARBA00007689"/>
    </source>
</evidence>
<keyword evidence="4" id="KW-1185">Reference proteome</keyword>
<evidence type="ECO:0000313" key="4">
    <source>
        <dbReference type="Proteomes" id="UP000008461"/>
    </source>
</evidence>
<accession>F4KRL0</accession>
<dbReference type="EMBL" id="CP002691">
    <property type="protein sequence ID" value="AEE48999.1"/>
    <property type="molecule type" value="Genomic_DNA"/>
</dbReference>
<gene>
    <name evidence="3" type="ordered locus">Halhy_1101</name>
</gene>
<protein>
    <submittedName>
        <fullName evidence="3">YCII-related protein</fullName>
    </submittedName>
</protein>
<organism evidence="3 4">
    <name type="scientific">Haliscomenobacter hydrossis (strain ATCC 27775 / DSM 1100 / LMG 10767 / O)</name>
    <dbReference type="NCBI Taxonomy" id="760192"/>
    <lineage>
        <taxon>Bacteria</taxon>
        <taxon>Pseudomonadati</taxon>
        <taxon>Bacteroidota</taxon>
        <taxon>Saprospiria</taxon>
        <taxon>Saprospirales</taxon>
        <taxon>Haliscomenobacteraceae</taxon>
        <taxon>Haliscomenobacter</taxon>
    </lineage>
</organism>
<dbReference type="InterPro" id="IPR011008">
    <property type="entry name" value="Dimeric_a/b-barrel"/>
</dbReference>
<dbReference type="InterPro" id="IPR005545">
    <property type="entry name" value="YCII"/>
</dbReference>
<reference key="2">
    <citation type="submission" date="2011-04" db="EMBL/GenBank/DDBJ databases">
        <title>Complete sequence of chromosome of Haliscomenobacter hydrossis DSM 1100.</title>
        <authorList>
            <consortium name="US DOE Joint Genome Institute (JGI-PGF)"/>
            <person name="Lucas S."/>
            <person name="Han J."/>
            <person name="Lapidus A."/>
            <person name="Bruce D."/>
            <person name="Goodwin L."/>
            <person name="Pitluck S."/>
            <person name="Peters L."/>
            <person name="Kyrpides N."/>
            <person name="Mavromatis K."/>
            <person name="Ivanova N."/>
            <person name="Ovchinnikova G."/>
            <person name="Pagani I."/>
            <person name="Daligault H."/>
            <person name="Detter J.C."/>
            <person name="Han C."/>
            <person name="Land M."/>
            <person name="Hauser L."/>
            <person name="Markowitz V."/>
            <person name="Cheng J.-F."/>
            <person name="Hugenholtz P."/>
            <person name="Woyke T."/>
            <person name="Wu D."/>
            <person name="Verbarg S."/>
            <person name="Frueling A."/>
            <person name="Brambilla E."/>
            <person name="Klenk H.-P."/>
            <person name="Eisen J.A."/>
        </authorList>
    </citation>
    <scope>NUCLEOTIDE SEQUENCE</scope>
    <source>
        <strain>DSM 1100</strain>
    </source>
</reference>
<dbReference type="eggNOG" id="COG2350">
    <property type="taxonomic scope" value="Bacteria"/>
</dbReference>
<dbReference type="AlphaFoldDB" id="F4KRL0"/>
<comment type="similarity">
    <text evidence="1">Belongs to the YciI family.</text>
</comment>
<dbReference type="Gene3D" id="3.30.70.1060">
    <property type="entry name" value="Dimeric alpha+beta barrel"/>
    <property type="match status" value="1"/>
</dbReference>
<dbReference type="STRING" id="760192.Halhy_1101"/>
<proteinExistence type="inferred from homology"/>
<sequence>MKKLLWFFLVLGALITACKPEGAPKEPPKDYYAAITENTDYDSLLAQKLGSDDYGMKAYVMAFLKAGPNRDLDSTAAAKLQEAHLKNIIRMAEAGKLLVAGPFMDDSEIRGIYIFDVRSIEEAQKLTETDPAIKAGSLVMELHPWYGPAVLPLLVPLHKKVEKNSVVD</sequence>
<dbReference type="OrthoDB" id="8481699at2"/>
<name>F4KRL0_HALH1</name>
<dbReference type="PROSITE" id="PS51257">
    <property type="entry name" value="PROKAR_LIPOPROTEIN"/>
    <property type="match status" value="1"/>
</dbReference>
<evidence type="ECO:0000313" key="3">
    <source>
        <dbReference type="EMBL" id="AEE48999.1"/>
    </source>
</evidence>
<reference evidence="3 4" key="1">
    <citation type="journal article" date="2011" name="Stand. Genomic Sci.">
        <title>Complete genome sequence of Haliscomenobacter hydrossis type strain (O).</title>
        <authorList>
            <consortium name="US DOE Joint Genome Institute (JGI-PGF)"/>
            <person name="Daligault H."/>
            <person name="Lapidus A."/>
            <person name="Zeytun A."/>
            <person name="Nolan M."/>
            <person name="Lucas S."/>
            <person name="Del Rio T.G."/>
            <person name="Tice H."/>
            <person name="Cheng J.F."/>
            <person name="Tapia R."/>
            <person name="Han C."/>
            <person name="Goodwin L."/>
            <person name="Pitluck S."/>
            <person name="Liolios K."/>
            <person name="Pagani I."/>
            <person name="Ivanova N."/>
            <person name="Huntemann M."/>
            <person name="Mavromatis K."/>
            <person name="Mikhailova N."/>
            <person name="Pati A."/>
            <person name="Chen A."/>
            <person name="Palaniappan K."/>
            <person name="Land M."/>
            <person name="Hauser L."/>
            <person name="Brambilla E.M."/>
            <person name="Rohde M."/>
            <person name="Verbarg S."/>
            <person name="Goker M."/>
            <person name="Bristow J."/>
            <person name="Eisen J.A."/>
            <person name="Markowitz V."/>
            <person name="Hugenholtz P."/>
            <person name="Kyrpides N.C."/>
            <person name="Klenk H.P."/>
            <person name="Woyke T."/>
        </authorList>
    </citation>
    <scope>NUCLEOTIDE SEQUENCE [LARGE SCALE GENOMIC DNA]</scope>
    <source>
        <strain evidence="4">ATCC 27775 / DSM 1100 / LMG 10767 / O</strain>
    </source>
</reference>
<dbReference type="KEGG" id="hhy:Halhy_1101"/>
<dbReference type="SUPFAM" id="SSF54909">
    <property type="entry name" value="Dimeric alpha+beta barrel"/>
    <property type="match status" value="1"/>
</dbReference>
<dbReference type="Pfam" id="PF03795">
    <property type="entry name" value="YCII"/>
    <property type="match status" value="1"/>
</dbReference>
<dbReference type="Proteomes" id="UP000008461">
    <property type="component" value="Chromosome"/>
</dbReference>